<dbReference type="RefSeq" id="WP_193678049.1">
    <property type="nucleotide sequence ID" value="NZ_JADDIV010000005.1"/>
</dbReference>
<dbReference type="InterPro" id="IPR002586">
    <property type="entry name" value="CobQ/CobB/MinD/ParA_Nub-bd_dom"/>
</dbReference>
<dbReference type="InterPro" id="IPR003856">
    <property type="entry name" value="LPS_length_determ_N"/>
</dbReference>
<dbReference type="Pfam" id="PF02706">
    <property type="entry name" value="Wzz"/>
    <property type="match status" value="1"/>
</dbReference>
<dbReference type="InterPro" id="IPR027417">
    <property type="entry name" value="P-loop_NTPase"/>
</dbReference>
<dbReference type="Pfam" id="PF13807">
    <property type="entry name" value="GNVR"/>
    <property type="match status" value="1"/>
</dbReference>
<feature type="domain" description="Polysaccharide chain length determinant N-terminal" evidence="12">
    <location>
        <begin position="48"/>
        <end position="141"/>
    </location>
</feature>
<keyword evidence="5" id="KW-0067">ATP-binding</keyword>
<dbReference type="NCBIfam" id="TIGR01007">
    <property type="entry name" value="eps_fam"/>
    <property type="match status" value="1"/>
</dbReference>
<evidence type="ECO:0000256" key="6">
    <source>
        <dbReference type="ARBA" id="ARBA00022989"/>
    </source>
</evidence>
<dbReference type="PANTHER" id="PTHR32309">
    <property type="entry name" value="TYROSINE-PROTEIN KINASE"/>
    <property type="match status" value="1"/>
</dbReference>
<feature type="domain" description="Tyrosine-protein kinase G-rich" evidence="13">
    <location>
        <begin position="438"/>
        <end position="508"/>
    </location>
</feature>
<dbReference type="Pfam" id="PF01656">
    <property type="entry name" value="CbiA"/>
    <property type="match status" value="1"/>
</dbReference>
<dbReference type="PANTHER" id="PTHR32309:SF13">
    <property type="entry name" value="FERRIC ENTEROBACTIN TRANSPORT PROTEIN FEPE"/>
    <property type="match status" value="1"/>
</dbReference>
<evidence type="ECO:0000259" key="13">
    <source>
        <dbReference type="Pfam" id="PF13807"/>
    </source>
</evidence>
<evidence type="ECO:0000256" key="5">
    <source>
        <dbReference type="ARBA" id="ARBA00022840"/>
    </source>
</evidence>
<keyword evidence="8" id="KW-0175">Coiled coil</keyword>
<dbReference type="CDD" id="cd05387">
    <property type="entry name" value="BY-kinase"/>
    <property type="match status" value="1"/>
</dbReference>
<evidence type="ECO:0000313" key="15">
    <source>
        <dbReference type="Proteomes" id="UP000806285"/>
    </source>
</evidence>
<dbReference type="EMBL" id="JADDIV010000005">
    <property type="protein sequence ID" value="MBE7369420.1"/>
    <property type="molecule type" value="Genomic_DNA"/>
</dbReference>
<feature type="transmembrane region" description="Helical" evidence="10">
    <location>
        <begin position="487"/>
        <end position="509"/>
    </location>
</feature>
<keyword evidence="2" id="KW-1003">Cell membrane</keyword>
<evidence type="ECO:0000256" key="7">
    <source>
        <dbReference type="ARBA" id="ARBA00023136"/>
    </source>
</evidence>
<dbReference type="InterPro" id="IPR050445">
    <property type="entry name" value="Bact_polysacc_biosynth/exp"/>
</dbReference>
<proteinExistence type="predicted"/>
<keyword evidence="6 10" id="KW-1133">Transmembrane helix</keyword>
<comment type="caution">
    <text evidence="14">The sequence shown here is derived from an EMBL/GenBank/DDBJ whole genome shotgun (WGS) entry which is preliminary data.</text>
</comment>
<feature type="region of interest" description="Disordered" evidence="9">
    <location>
        <begin position="156"/>
        <end position="175"/>
    </location>
</feature>
<evidence type="ECO:0000256" key="10">
    <source>
        <dbReference type="SAM" id="Phobius"/>
    </source>
</evidence>
<feature type="domain" description="CobQ/CobB/MinD/ParA nucleotide binding" evidence="11">
    <location>
        <begin position="582"/>
        <end position="742"/>
    </location>
</feature>
<accession>A0ABR9S7C8</accession>
<feature type="coiled-coil region" evidence="8">
    <location>
        <begin position="263"/>
        <end position="290"/>
    </location>
</feature>
<keyword evidence="7 10" id="KW-0472">Membrane</keyword>
<comment type="subcellular location">
    <subcellularLocation>
        <location evidence="1">Cell membrane</location>
        <topology evidence="1">Multi-pass membrane protein</topology>
    </subcellularLocation>
</comment>
<sequence length="783" mass="86233">MSASEISRDDASGFAPTVANNELALRQPYQLQTGLLPKGEEEQVADDSLTLTDIGRIILKHKWTLLLVISLACAIAAIRTFLSTPVYRSTVILQIERATPRVVRFENDPEQERSSDDAVSMRTQQELLKSRSLAERVIDELRLDSSTPSGQAALTLSPARQLGEGAEAPADDEAGGDYLGRLMQGYKKMTKPSTRNAEVLGREAVVRRFLNSVTVEPVRSSRLVKLHVDNTDPQLAARIANSTVQAFIAMGMERRLDASSYAKSFLEDQIKQMKAKLEDSERRLNSYAQANQILTLDDKTSAINQTYIDYASALAKAEQDRIKAEAVLAEMRRNPEASSAIVDNKSVQALKERRTKLQIEYQENLRIYKPEFPKMLQIKAQLTEIDVQMKEEIAAASATLQAQYDAAARQENLIRDKVNQTRKQVLTTQDHSIDLNLLKREVDTNRQLYDSLLQRFKELGISGNIVSNNISVVDAAEPSLFPYEPNLFGNLLIGLVVGMLLGGAIVVALEVMDDSIKYPDEVERILGLPLLGIIPKLNRRRGGNKPVAMEVHEDPRSALAEAYRSVRTALQFSTAEGAPKRLVITSTTRNEGKSTTSLALAINFAQMGQRVLLIDGDMRNPTIHKLLGISNDFGLSNLLSSDNRGDKMITPTVIPNLSVLTAGPVPPNPVDLLTGPKLLLLLNITSALGIDYVIVDAPPMLGLADSVVLGNQLQNVLFVVQASSTRKAQIKSALRRLRQGGLVPRGVVLTQTLNHAMPQDYESYYGYGPDTPVPQGRALSRSR</sequence>
<dbReference type="InterPro" id="IPR032807">
    <property type="entry name" value="GNVR"/>
</dbReference>
<feature type="transmembrane region" description="Helical" evidence="10">
    <location>
        <begin position="63"/>
        <end position="82"/>
    </location>
</feature>
<organism evidence="14 15">
    <name type="scientific">Ramlibacter pallidus</name>
    <dbReference type="NCBI Taxonomy" id="2780087"/>
    <lineage>
        <taxon>Bacteria</taxon>
        <taxon>Pseudomonadati</taxon>
        <taxon>Pseudomonadota</taxon>
        <taxon>Betaproteobacteria</taxon>
        <taxon>Burkholderiales</taxon>
        <taxon>Comamonadaceae</taxon>
        <taxon>Ramlibacter</taxon>
    </lineage>
</organism>
<evidence type="ECO:0000256" key="4">
    <source>
        <dbReference type="ARBA" id="ARBA00022741"/>
    </source>
</evidence>
<protein>
    <submittedName>
        <fullName evidence="14">Polysaccharide biosynthesis tyrosine autokinase</fullName>
    </submittedName>
</protein>
<keyword evidence="4" id="KW-0547">Nucleotide-binding</keyword>
<dbReference type="Gene3D" id="3.40.50.300">
    <property type="entry name" value="P-loop containing nucleotide triphosphate hydrolases"/>
    <property type="match status" value="1"/>
</dbReference>
<evidence type="ECO:0000256" key="9">
    <source>
        <dbReference type="SAM" id="MobiDB-lite"/>
    </source>
</evidence>
<dbReference type="SUPFAM" id="SSF52540">
    <property type="entry name" value="P-loop containing nucleoside triphosphate hydrolases"/>
    <property type="match status" value="1"/>
</dbReference>
<dbReference type="Proteomes" id="UP000806285">
    <property type="component" value="Unassembled WGS sequence"/>
</dbReference>
<evidence type="ECO:0000256" key="3">
    <source>
        <dbReference type="ARBA" id="ARBA00022692"/>
    </source>
</evidence>
<evidence type="ECO:0000256" key="2">
    <source>
        <dbReference type="ARBA" id="ARBA00022475"/>
    </source>
</evidence>
<evidence type="ECO:0000259" key="12">
    <source>
        <dbReference type="Pfam" id="PF02706"/>
    </source>
</evidence>
<reference evidence="14 15" key="1">
    <citation type="submission" date="2020-10" db="EMBL/GenBank/DDBJ databases">
        <title>Ramlibacter sp. HM2 16S ribosomal RNA gene Genome sequencing and assembly.</title>
        <authorList>
            <person name="Kang M."/>
        </authorList>
    </citation>
    <scope>NUCLEOTIDE SEQUENCE [LARGE SCALE GENOMIC DNA]</scope>
    <source>
        <strain evidence="14 15">HM2</strain>
    </source>
</reference>
<name>A0ABR9S7C8_9BURK</name>
<keyword evidence="15" id="KW-1185">Reference proteome</keyword>
<evidence type="ECO:0000256" key="8">
    <source>
        <dbReference type="SAM" id="Coils"/>
    </source>
</evidence>
<evidence type="ECO:0000313" key="14">
    <source>
        <dbReference type="EMBL" id="MBE7369420.1"/>
    </source>
</evidence>
<dbReference type="InterPro" id="IPR005702">
    <property type="entry name" value="Wzc-like_C"/>
</dbReference>
<gene>
    <name evidence="14" type="ORF">IM787_17780</name>
</gene>
<evidence type="ECO:0000256" key="1">
    <source>
        <dbReference type="ARBA" id="ARBA00004651"/>
    </source>
</evidence>
<evidence type="ECO:0000259" key="11">
    <source>
        <dbReference type="Pfam" id="PF01656"/>
    </source>
</evidence>
<keyword evidence="3 10" id="KW-0812">Transmembrane</keyword>